<dbReference type="EMBL" id="CP033152">
    <property type="protein sequence ID" value="AYO43971.1"/>
    <property type="molecule type" value="Genomic_DNA"/>
</dbReference>
<evidence type="ECO:0000256" key="2">
    <source>
        <dbReference type="ARBA" id="ARBA00005335"/>
    </source>
</evidence>
<keyword evidence="5 6" id="KW-0472">Membrane</keyword>
<reference evidence="7 8" key="1">
    <citation type="submission" date="2018-10" db="EMBL/GenBank/DDBJ databases">
        <title>Complete genome sequence of Malassezia restricta CBS 7877.</title>
        <authorList>
            <person name="Morand S.C."/>
            <person name="Bertignac M."/>
            <person name="Iltis A."/>
            <person name="Kolder I."/>
            <person name="Pirovano W."/>
            <person name="Jourdain R."/>
            <person name="Clavaud C."/>
        </authorList>
    </citation>
    <scope>NUCLEOTIDE SEQUENCE [LARGE SCALE GENOMIC DNA]</scope>
    <source>
        <strain evidence="7 8">CBS 7877</strain>
    </source>
</reference>
<evidence type="ECO:0000313" key="7">
    <source>
        <dbReference type="EMBL" id="AYO43971.1"/>
    </source>
</evidence>
<dbReference type="OrthoDB" id="268928at2759"/>
<evidence type="ECO:0000256" key="4">
    <source>
        <dbReference type="ARBA" id="ARBA00022989"/>
    </source>
</evidence>
<dbReference type="GO" id="GO:0016020">
    <property type="term" value="C:membrane"/>
    <property type="evidence" value="ECO:0007669"/>
    <property type="project" value="UniProtKB-SubCell"/>
</dbReference>
<dbReference type="VEuPathDB" id="FungiDB:DNF11_3021"/>
<evidence type="ECO:0000256" key="5">
    <source>
        <dbReference type="ARBA" id="ARBA00023136"/>
    </source>
</evidence>
<name>A0A3G2S739_MALR7</name>
<proteinExistence type="inferred from homology"/>
<protein>
    <submittedName>
        <fullName evidence="7">Vacuolar protein sorting-associated protein 68</fullName>
    </submittedName>
</protein>
<feature type="transmembrane region" description="Helical" evidence="6">
    <location>
        <begin position="26"/>
        <end position="46"/>
    </location>
</feature>
<feature type="transmembrane region" description="Helical" evidence="6">
    <location>
        <begin position="124"/>
        <end position="148"/>
    </location>
</feature>
<organism evidence="7 8">
    <name type="scientific">Malassezia restricta (strain ATCC 96810 / NBRC 103918 / CBS 7877)</name>
    <name type="common">Seborrheic dermatitis infection agent</name>
    <dbReference type="NCBI Taxonomy" id="425264"/>
    <lineage>
        <taxon>Eukaryota</taxon>
        <taxon>Fungi</taxon>
        <taxon>Dikarya</taxon>
        <taxon>Basidiomycota</taxon>
        <taxon>Ustilaginomycotina</taxon>
        <taxon>Malasseziomycetes</taxon>
        <taxon>Malasseziales</taxon>
        <taxon>Malasseziaceae</taxon>
        <taxon>Malassezia</taxon>
    </lineage>
</organism>
<dbReference type="Pfam" id="PF05255">
    <property type="entry name" value="UPF0220"/>
    <property type="match status" value="1"/>
</dbReference>
<gene>
    <name evidence="7" type="primary">VPS68</name>
    <name evidence="7" type="ORF">DNF11_3021</name>
</gene>
<evidence type="ECO:0000256" key="6">
    <source>
        <dbReference type="SAM" id="Phobius"/>
    </source>
</evidence>
<evidence type="ECO:0000256" key="1">
    <source>
        <dbReference type="ARBA" id="ARBA00004141"/>
    </source>
</evidence>
<dbReference type="PANTHER" id="PTHR13180">
    <property type="entry name" value="SMALL MEMBRANE PROTEIN-RELATED"/>
    <property type="match status" value="1"/>
</dbReference>
<comment type="similarity">
    <text evidence="2">Belongs to the UPF0220 family.</text>
</comment>
<evidence type="ECO:0000313" key="8">
    <source>
        <dbReference type="Proteomes" id="UP000269793"/>
    </source>
</evidence>
<dbReference type="AlphaFoldDB" id="A0A3G2S739"/>
<accession>A0A3G2S739</accession>
<sequence length="194" mass="21305">MSSLGETRHVCRIQLPSLARFVKTSGHAFGIYVAGAVFAAGWWLFFDACIRSGSRHPPVAPPAPGQPIEPPVHDVRILFDDWVPGICATIGLAIVNLVDKRHLVDDGSALGTWRDDPVMWRTRTWLFVGFAFLAGGLAGSLALLIIKYMMNPHAVGYVEYGVASVLQNLAIMACAIVLWFSQRTESDYEYSLTL</sequence>
<keyword evidence="3 6" id="KW-0812">Transmembrane</keyword>
<feature type="transmembrane region" description="Helical" evidence="6">
    <location>
        <begin position="160"/>
        <end position="180"/>
    </location>
</feature>
<dbReference type="InterPro" id="IPR007919">
    <property type="entry name" value="UPF0220"/>
</dbReference>
<dbReference type="STRING" id="425264.A0A3G2S739"/>
<evidence type="ECO:0000256" key="3">
    <source>
        <dbReference type="ARBA" id="ARBA00022692"/>
    </source>
</evidence>
<comment type="subcellular location">
    <subcellularLocation>
        <location evidence="1">Membrane</location>
        <topology evidence="1">Multi-pass membrane protein</topology>
    </subcellularLocation>
</comment>
<keyword evidence="8" id="KW-1185">Reference proteome</keyword>
<dbReference type="Proteomes" id="UP000269793">
    <property type="component" value="Chromosome V"/>
</dbReference>
<keyword evidence="4 6" id="KW-1133">Transmembrane helix</keyword>